<accession>A0A6G1I5N0</accession>
<dbReference type="PANTHER" id="PTHR28055">
    <property type="entry name" value="ALTERED INHERITANCE OF MITOCHONDRIA PROTEIN 41, MITOCHONDRIAL"/>
    <property type="match status" value="1"/>
</dbReference>
<dbReference type="SUPFAM" id="SSF89095">
    <property type="entry name" value="GatB/YqeY motif"/>
    <property type="match status" value="1"/>
</dbReference>
<evidence type="ECO:0000313" key="3">
    <source>
        <dbReference type="Proteomes" id="UP000799640"/>
    </source>
</evidence>
<keyword evidence="3" id="KW-1185">Reference proteome</keyword>
<comment type="subcellular location">
    <subcellularLocation>
        <location evidence="1">Mitochondrion</location>
    </subcellularLocation>
</comment>
<protein>
    <recommendedName>
        <fullName evidence="1">Altered inheritance of mitochondria protein 41</fullName>
    </recommendedName>
</protein>
<name>A0A6G1I5N0_9PEZI</name>
<reference evidence="2" key="1">
    <citation type="journal article" date="2020" name="Stud. Mycol.">
        <title>101 Dothideomycetes genomes: a test case for predicting lifestyles and emergence of pathogens.</title>
        <authorList>
            <person name="Haridas S."/>
            <person name="Albert R."/>
            <person name="Binder M."/>
            <person name="Bloem J."/>
            <person name="Labutti K."/>
            <person name="Salamov A."/>
            <person name="Andreopoulos B."/>
            <person name="Baker S."/>
            <person name="Barry K."/>
            <person name="Bills G."/>
            <person name="Bluhm B."/>
            <person name="Cannon C."/>
            <person name="Castanera R."/>
            <person name="Culley D."/>
            <person name="Daum C."/>
            <person name="Ezra D."/>
            <person name="Gonzalez J."/>
            <person name="Henrissat B."/>
            <person name="Kuo A."/>
            <person name="Liang C."/>
            <person name="Lipzen A."/>
            <person name="Lutzoni F."/>
            <person name="Magnuson J."/>
            <person name="Mondo S."/>
            <person name="Nolan M."/>
            <person name="Ohm R."/>
            <person name="Pangilinan J."/>
            <person name="Park H.-J."/>
            <person name="Ramirez L."/>
            <person name="Alfaro M."/>
            <person name="Sun H."/>
            <person name="Tritt A."/>
            <person name="Yoshinaga Y."/>
            <person name="Zwiers L.-H."/>
            <person name="Turgeon B."/>
            <person name="Goodwin S."/>
            <person name="Spatafora J."/>
            <person name="Crous P."/>
            <person name="Grigoriev I."/>
        </authorList>
    </citation>
    <scope>NUCLEOTIDE SEQUENCE</scope>
    <source>
        <strain evidence="2">CBS 262.69</strain>
    </source>
</reference>
<dbReference type="GO" id="GO:0005739">
    <property type="term" value="C:mitochondrion"/>
    <property type="evidence" value="ECO:0007669"/>
    <property type="project" value="UniProtKB-SubCell"/>
</dbReference>
<dbReference type="Proteomes" id="UP000799640">
    <property type="component" value="Unassembled WGS sequence"/>
</dbReference>
<evidence type="ECO:0000256" key="1">
    <source>
        <dbReference type="RuleBase" id="RU365099"/>
    </source>
</evidence>
<dbReference type="OrthoDB" id="538640at2759"/>
<dbReference type="InterPro" id="IPR003789">
    <property type="entry name" value="Asn/Gln_tRNA_amidoTrase-B-like"/>
</dbReference>
<dbReference type="Pfam" id="PF09424">
    <property type="entry name" value="YqeY"/>
    <property type="match status" value="1"/>
</dbReference>
<dbReference type="Gene3D" id="1.10.1510.10">
    <property type="entry name" value="Uncharacterised protein YqeY/AIM41 PF09424, N-terminal domain"/>
    <property type="match status" value="1"/>
</dbReference>
<dbReference type="EMBL" id="ML996689">
    <property type="protein sequence ID" value="KAF2403357.1"/>
    <property type="molecule type" value="Genomic_DNA"/>
</dbReference>
<evidence type="ECO:0000313" key="2">
    <source>
        <dbReference type="EMBL" id="KAF2403357.1"/>
    </source>
</evidence>
<gene>
    <name evidence="1" type="primary">AIM41</name>
    <name evidence="2" type="ORF">EJ06DRAFT_541256</name>
</gene>
<dbReference type="AlphaFoldDB" id="A0A6G1I5N0"/>
<sequence>MVPTASRRLAFRLLARPLPHRLPISLATCPRCHSTETAPSPVLSKLREDLKTAMRARDQVRLAVLRGVLADITNLSKTASPVQDDLNLLALLKKRIASGKNSVQEFYEADRKDLVFKEQEQLAILEEYASGVKTMGETEIRDAVKATVESLRTEGKKLALGDVMKRAIGPGGVLEGKPVEKPLVARIIKEELGA</sequence>
<keyword evidence="1" id="KW-0496">Mitochondrion</keyword>
<dbReference type="InterPro" id="IPR019004">
    <property type="entry name" value="YqeY/Aim41"/>
</dbReference>
<comment type="similarity">
    <text evidence="1">Belongs to the AIM41 family.</text>
</comment>
<dbReference type="GO" id="GO:0016884">
    <property type="term" value="F:carbon-nitrogen ligase activity, with glutamine as amido-N-donor"/>
    <property type="evidence" value="ECO:0007669"/>
    <property type="project" value="UniProtKB-UniRule"/>
</dbReference>
<organism evidence="2 3">
    <name type="scientific">Trichodelitschia bisporula</name>
    <dbReference type="NCBI Taxonomy" id="703511"/>
    <lineage>
        <taxon>Eukaryota</taxon>
        <taxon>Fungi</taxon>
        <taxon>Dikarya</taxon>
        <taxon>Ascomycota</taxon>
        <taxon>Pezizomycotina</taxon>
        <taxon>Dothideomycetes</taxon>
        <taxon>Dothideomycetes incertae sedis</taxon>
        <taxon>Phaeotrichales</taxon>
        <taxon>Phaeotrichaceae</taxon>
        <taxon>Trichodelitschia</taxon>
    </lineage>
</organism>
<proteinExistence type="inferred from homology"/>
<dbReference type="PANTHER" id="PTHR28055:SF1">
    <property type="entry name" value="ALTERED INHERITANCE OF MITOCHONDRIA PROTEIN 41, MITOCHONDRIAL"/>
    <property type="match status" value="1"/>
</dbReference>
<dbReference type="InterPro" id="IPR042184">
    <property type="entry name" value="YqeY/Aim41_N"/>
</dbReference>